<feature type="domain" description="SMP-30/Gluconolactonase/LRE-like region" evidence="3">
    <location>
        <begin position="219"/>
        <end position="392"/>
    </location>
</feature>
<dbReference type="Gene3D" id="2.60.120.200">
    <property type="match status" value="1"/>
</dbReference>
<feature type="chain" id="PRO_5045521353" evidence="2">
    <location>
        <begin position="22"/>
        <end position="500"/>
    </location>
</feature>
<dbReference type="RefSeq" id="WP_212216020.1">
    <property type="nucleotide sequence ID" value="NZ_JAGUCO010000006.1"/>
</dbReference>
<protein>
    <submittedName>
        <fullName evidence="4">TolB family protein</fullName>
    </submittedName>
</protein>
<dbReference type="InterPro" id="IPR011659">
    <property type="entry name" value="WD40"/>
</dbReference>
<evidence type="ECO:0000259" key="3">
    <source>
        <dbReference type="Pfam" id="PF08450"/>
    </source>
</evidence>
<name>A0ABS5JV36_9BACT</name>
<feature type="signal peptide" evidence="2">
    <location>
        <begin position="1"/>
        <end position="21"/>
    </location>
</feature>
<dbReference type="Pfam" id="PF07676">
    <property type="entry name" value="PD40"/>
    <property type="match status" value="1"/>
</dbReference>
<dbReference type="PANTHER" id="PTHR36842">
    <property type="entry name" value="PROTEIN TOLB HOMOLOG"/>
    <property type="match status" value="1"/>
</dbReference>
<gene>
    <name evidence="4" type="ORF">KEM10_10855</name>
</gene>
<dbReference type="InterPro" id="IPR011042">
    <property type="entry name" value="6-blade_b-propeller_TolB-like"/>
</dbReference>
<evidence type="ECO:0000313" key="5">
    <source>
        <dbReference type="Proteomes" id="UP000708576"/>
    </source>
</evidence>
<dbReference type="InterPro" id="IPR013658">
    <property type="entry name" value="SGL"/>
</dbReference>
<comment type="caution">
    <text evidence="4">The sequence shown here is derived from an EMBL/GenBank/DDBJ whole genome shotgun (WGS) entry which is preliminary data.</text>
</comment>
<sequence length="500" mass="56507">MKSIHLLIAISLITNYALMSAQNKTGIFDNHTDIGITKNKGLAKYRNDSQLYIVGGSGENTWSTQDHFHYLWTTLQGDFILRAEVRFLGDGVDPHRKTGWIIRNNLNSNSAHVNAAIHGDGLTSLQFRRQAGNETEEIQSTDTAPDVVQLERRGNLFIMSTAKFGEEFTTVQIKDINLDNDVYVGLYMCSHNPDVIEAASFRNVRIIKPADKDFTPYRDYIGSKLEVMDFETGLRKVLYESGHSIQAPNWMPDGKNLIFNSKGLLFTYDLEDDIIEPLNTGFANNNNNDHVLSFDGELLGISHHNADDNEASSIYYLPAKGDSVPVKVTKDGVGASYLHGWSPDKQKMLFTGERNSQYDIYEVNVKTGKEKQLTDHKTLDDGSEYSPDGQYIFFNSVRSGKMKIWRMDADGKNQIQLTDDEYNDWFPHVSPDMKWIVFISFPKDIDPGDHPFYKHCLIRLMPYEGGTPKVIAYIYGGQGTINVPSWSPDSKHIAFVTNSQ</sequence>
<accession>A0ABS5JV36</accession>
<proteinExistence type="inferred from homology"/>
<dbReference type="Gene3D" id="2.120.10.30">
    <property type="entry name" value="TolB, C-terminal domain"/>
    <property type="match status" value="1"/>
</dbReference>
<organism evidence="4 5">
    <name type="scientific">Carboxylicivirga linearis</name>
    <dbReference type="NCBI Taxonomy" id="1628157"/>
    <lineage>
        <taxon>Bacteria</taxon>
        <taxon>Pseudomonadati</taxon>
        <taxon>Bacteroidota</taxon>
        <taxon>Bacteroidia</taxon>
        <taxon>Marinilabiliales</taxon>
        <taxon>Marinilabiliaceae</taxon>
        <taxon>Carboxylicivirga</taxon>
    </lineage>
</organism>
<dbReference type="PANTHER" id="PTHR36842:SF1">
    <property type="entry name" value="PROTEIN TOLB"/>
    <property type="match status" value="1"/>
</dbReference>
<keyword evidence="5" id="KW-1185">Reference proteome</keyword>
<dbReference type="EMBL" id="JAGUCO010000006">
    <property type="protein sequence ID" value="MBS2098778.1"/>
    <property type="molecule type" value="Genomic_DNA"/>
</dbReference>
<dbReference type="SUPFAM" id="SSF82171">
    <property type="entry name" value="DPP6 N-terminal domain-like"/>
    <property type="match status" value="1"/>
</dbReference>
<evidence type="ECO:0000313" key="4">
    <source>
        <dbReference type="EMBL" id="MBS2098778.1"/>
    </source>
</evidence>
<keyword evidence="2" id="KW-0732">Signal</keyword>
<reference evidence="4 5" key="1">
    <citation type="journal article" date="2015" name="Int. J. Syst. Evol. Microbiol.">
        <title>Carboxylicivirga linearis sp. nov., isolated from a sea cucumber culture pond.</title>
        <authorList>
            <person name="Wang F.Q."/>
            <person name="Zhou Y.X."/>
            <person name="Lin X.Z."/>
            <person name="Chen G.J."/>
            <person name="Du Z.J."/>
        </authorList>
    </citation>
    <scope>NUCLEOTIDE SEQUENCE [LARGE SCALE GENOMIC DNA]</scope>
    <source>
        <strain evidence="4 5">FB218</strain>
    </source>
</reference>
<dbReference type="Pfam" id="PF08450">
    <property type="entry name" value="SGL"/>
    <property type="match status" value="1"/>
</dbReference>
<comment type="similarity">
    <text evidence="1">Belongs to the TolB family.</text>
</comment>
<evidence type="ECO:0000256" key="2">
    <source>
        <dbReference type="SAM" id="SignalP"/>
    </source>
</evidence>
<dbReference type="Proteomes" id="UP000708576">
    <property type="component" value="Unassembled WGS sequence"/>
</dbReference>
<evidence type="ECO:0000256" key="1">
    <source>
        <dbReference type="ARBA" id="ARBA00009820"/>
    </source>
</evidence>